<reference evidence="9 10" key="1">
    <citation type="submission" date="2024-10" db="EMBL/GenBank/DDBJ databases">
        <authorList>
            <person name="Kim D."/>
        </authorList>
    </citation>
    <scope>NUCLEOTIDE SEQUENCE [LARGE SCALE GENOMIC DNA]</scope>
    <source>
        <strain evidence="9">BH-2024</strain>
    </source>
</reference>
<dbReference type="PANTHER" id="PTHR19325:SF558">
    <property type="entry name" value="PROTEIN LEV-9"/>
    <property type="match status" value="1"/>
</dbReference>
<dbReference type="Gene3D" id="2.10.70.10">
    <property type="entry name" value="Complement Module, domain 1"/>
    <property type="match status" value="13"/>
</dbReference>
<evidence type="ECO:0000256" key="2">
    <source>
        <dbReference type="ARBA" id="ARBA00022737"/>
    </source>
</evidence>
<evidence type="ECO:0000256" key="5">
    <source>
        <dbReference type="PROSITE-ProRule" id="PRU00302"/>
    </source>
</evidence>
<feature type="region of interest" description="Disordered" evidence="6">
    <location>
        <begin position="622"/>
        <end position="648"/>
    </location>
</feature>
<feature type="domain" description="Sushi" evidence="8">
    <location>
        <begin position="91"/>
        <end position="149"/>
    </location>
</feature>
<keyword evidence="3 5" id="KW-1015">Disulfide bond</keyword>
<proteinExistence type="predicted"/>
<evidence type="ECO:0000256" key="3">
    <source>
        <dbReference type="ARBA" id="ARBA00023157"/>
    </source>
</evidence>
<feature type="domain" description="Sushi" evidence="8">
    <location>
        <begin position="1375"/>
        <end position="1436"/>
    </location>
</feature>
<keyword evidence="10" id="KW-1185">Reference proteome</keyword>
<evidence type="ECO:0000256" key="4">
    <source>
        <dbReference type="ARBA" id="ARBA00023180"/>
    </source>
</evidence>
<feature type="compositionally biased region" description="Basic residues" evidence="6">
    <location>
        <begin position="624"/>
        <end position="633"/>
    </location>
</feature>
<keyword evidence="4" id="KW-0325">Glycoprotein</keyword>
<dbReference type="PROSITE" id="PS50923">
    <property type="entry name" value="SUSHI"/>
    <property type="match status" value="10"/>
</dbReference>
<dbReference type="InterPro" id="IPR035976">
    <property type="entry name" value="Sushi/SCR/CCP_sf"/>
</dbReference>
<evidence type="ECO:0000256" key="1">
    <source>
        <dbReference type="ARBA" id="ARBA00022659"/>
    </source>
</evidence>
<evidence type="ECO:0000259" key="8">
    <source>
        <dbReference type="PROSITE" id="PS50923"/>
    </source>
</evidence>
<feature type="disulfide bond" evidence="5">
    <location>
        <begin position="580"/>
        <end position="607"/>
    </location>
</feature>
<feature type="domain" description="Sushi" evidence="8">
    <location>
        <begin position="535"/>
        <end position="609"/>
    </location>
</feature>
<evidence type="ECO:0000256" key="6">
    <source>
        <dbReference type="SAM" id="MobiDB-lite"/>
    </source>
</evidence>
<gene>
    <name evidence="9" type="ORF">niasHT_039556</name>
</gene>
<dbReference type="SMART" id="SM00032">
    <property type="entry name" value="CCP"/>
    <property type="match status" value="15"/>
</dbReference>
<feature type="domain" description="Sushi" evidence="8">
    <location>
        <begin position="151"/>
        <end position="231"/>
    </location>
</feature>
<dbReference type="InterPro" id="IPR000436">
    <property type="entry name" value="Sushi_SCR_CCP_dom"/>
</dbReference>
<dbReference type="PANTHER" id="PTHR19325">
    <property type="entry name" value="COMPLEMENT COMPONENT-RELATED SUSHI DOMAIN-CONTAINING"/>
    <property type="match status" value="1"/>
</dbReference>
<comment type="caution">
    <text evidence="5">Lacks conserved residue(s) required for the propagation of feature annotation.</text>
</comment>
<feature type="region of interest" description="Disordered" evidence="6">
    <location>
        <begin position="1431"/>
        <end position="1462"/>
    </location>
</feature>
<evidence type="ECO:0000313" key="10">
    <source>
        <dbReference type="Proteomes" id="UP001620626"/>
    </source>
</evidence>
<feature type="domain" description="Sushi" evidence="8">
    <location>
        <begin position="977"/>
        <end position="1058"/>
    </location>
</feature>
<feature type="chain" id="PRO_5044769298" description="Sushi domain-containing protein" evidence="7">
    <location>
        <begin position="20"/>
        <end position="1462"/>
    </location>
</feature>
<dbReference type="SUPFAM" id="SSF57535">
    <property type="entry name" value="Complement control module/SCR domain"/>
    <property type="match status" value="13"/>
</dbReference>
<feature type="compositionally biased region" description="Acidic residues" evidence="6">
    <location>
        <begin position="1453"/>
        <end position="1462"/>
    </location>
</feature>
<protein>
    <recommendedName>
        <fullName evidence="8">Sushi domain-containing protein</fullName>
    </recommendedName>
</protein>
<sequence length="1462" mass="160400">MVSLSFVLFLFVVPILCRSSLIFDHNPPAANDDDDSFAMQSAEECPAALPRPAHCRKGCTRHEQCRKGTQPQQKRCVCDGECGRSCVNTALSCHPLVDLPNGYVRTADGFSFDAVAEYGCDPGFVLVGPTVRRCQGNREWSGARPNCRLQTRCGPPPEIPYAIHRIDSVGYDGADDEQQQFVDQFELDTEVHYSCIAGYHRFTVQGTATAKCFLDDDGVAKWAGPELKCKAKQCPDPGIPLNGFRTGDLFHFPHSVSFACAAGFRLTGGSEQRRCTARGEWSGEQPICKPTECSRPDDPLHGAVIGSSLTFQSVVTYSCNDGYRLVGQCGLIRATVHTNYHPFLINNSVKFPLFSSEIKCPPLPVIWNGYIEGEDTSFGAIVVFRCFEGMSHVGAPFAKCEESGKWSAMAPKCLAGCTVPPIRNGRLDQFEQGEAVPHGTEASILCDPKHDSKALASVGCANGTWSHVPQCSPIRCVHWPAKVSNSRIVFTKSTHGSVAKFRCLHGFRPSSPNNSMKCLYGKWVRDGPPFRCLARSCEHPTKAFGTLIGGHIVLEGQMGAYDYSDYISRVPEGRSIAFRCEKGNFLVGPPKATCQRGDWSPGLKPECVPQVHPAVEGQILWSRPGRRRRRRRPLMSGETNGNGDDQHIKGSTGGVLLIVSDRCPLPSRLHSLFVYADPASSSSSSPTIVHYGTRLSHGTSARMECLRGFRPFGNTLAQCQRGRLLEDVGECVPKECSVPREFVGDGPPILAHGQTALFNCTIGSKIAMNCQFGQLNGTFSKCGAFSPLFCPAPHHKSPPASVQNANSVGETQIFDPAELRVFPEGTIIRYKCQNERQKTNEAAAIQCLRGVWAALLLPCVGIGAAVSPSDAPPAAQSLLTKVPTRDPGGTCTAPQLQEEHALHLLDSAAGAPATDGLLQYDHQLLNIGRWTDKSTVVRFPSGTALLVKCASPSNQLRLDRFEQWRCRAGKWQVRNRIECPKMELSSLCEFKFLSDNAKARLRVFHEQGRQYVLFNQKFANSSRLLFSCSNHFMDQLRGASESVCRDGEWLPPPPHCVPLPLLPSAASASPSSSPPPIHFRVDNGQFSISPAGILLVNKSATVLLYCIHPKSGNKTTSPKWESTSTYRTYPQGWTRVTHPKFPETDALQLIVSMAQREDDGIFHCVLPNGRRNSVQLRVREEHCDPIANSSPTLRIHYSQRHHFLGTVAQFSCSPGHRLLNPRTLMCLEGGRWSHFPPTCTYVQCPPLVLTDSELNCRLSGHKPGGLAKCWCRSSRHFLEGNAELRCGRDGRWNGELPGCKEVSCPAPPPPPPLAHFSHVPSLSTANFSNDLPPRRFPVGHLLLFRCPPEHLLTGADHLLCQPNGQWGPTVARCEPICKFPGPIGHGRTTQPPREHYSLGERLVYFCSEKGFKLDAENVLECVKAGQWSRAKPNCARKGTTERRGEKPTNGEGGESEEENGGL</sequence>
<dbReference type="EMBL" id="JBICBT010001303">
    <property type="protein sequence ID" value="KAL3074002.1"/>
    <property type="molecule type" value="Genomic_DNA"/>
</dbReference>
<dbReference type="CDD" id="cd00033">
    <property type="entry name" value="CCP"/>
    <property type="match status" value="10"/>
</dbReference>
<dbReference type="Pfam" id="PF00084">
    <property type="entry name" value="Sushi"/>
    <property type="match status" value="9"/>
</dbReference>
<accession>A0ABD2I1D4</accession>
<organism evidence="9 10">
    <name type="scientific">Heterodera trifolii</name>
    <dbReference type="NCBI Taxonomy" id="157864"/>
    <lineage>
        <taxon>Eukaryota</taxon>
        <taxon>Metazoa</taxon>
        <taxon>Ecdysozoa</taxon>
        <taxon>Nematoda</taxon>
        <taxon>Chromadorea</taxon>
        <taxon>Rhabditida</taxon>
        <taxon>Tylenchina</taxon>
        <taxon>Tylenchomorpha</taxon>
        <taxon>Tylenchoidea</taxon>
        <taxon>Heteroderidae</taxon>
        <taxon>Heteroderinae</taxon>
        <taxon>Heterodera</taxon>
    </lineage>
</organism>
<feature type="disulfide bond" evidence="5">
    <location>
        <begin position="1212"/>
        <end position="1239"/>
    </location>
</feature>
<feature type="signal peptide" evidence="7">
    <location>
        <begin position="1"/>
        <end position="19"/>
    </location>
</feature>
<dbReference type="InterPro" id="IPR050350">
    <property type="entry name" value="Compl-Cell_Adhes-Reg"/>
</dbReference>
<feature type="disulfide bond" evidence="5">
    <location>
        <begin position="1346"/>
        <end position="1373"/>
    </location>
</feature>
<feature type="disulfide bond" evidence="5">
    <location>
        <begin position="386"/>
        <end position="413"/>
    </location>
</feature>
<feature type="domain" description="Sushi" evidence="8">
    <location>
        <begin position="358"/>
        <end position="415"/>
    </location>
</feature>
<feature type="disulfide bond" evidence="5">
    <location>
        <begin position="1183"/>
        <end position="1226"/>
    </location>
</feature>
<feature type="domain" description="Sushi" evidence="8">
    <location>
        <begin position="1181"/>
        <end position="1241"/>
    </location>
</feature>
<feature type="disulfide bond" evidence="5">
    <location>
        <begin position="120"/>
        <end position="147"/>
    </location>
</feature>
<name>A0ABD2I1D4_9BILA</name>
<dbReference type="Proteomes" id="UP001620626">
    <property type="component" value="Unassembled WGS sequence"/>
</dbReference>
<evidence type="ECO:0000313" key="9">
    <source>
        <dbReference type="EMBL" id="KAL3074002.1"/>
    </source>
</evidence>
<keyword evidence="1 5" id="KW-0768">Sushi</keyword>
<feature type="domain" description="Sushi" evidence="8">
    <location>
        <begin position="1302"/>
        <end position="1374"/>
    </location>
</feature>
<evidence type="ECO:0000256" key="7">
    <source>
        <dbReference type="SAM" id="SignalP"/>
    </source>
</evidence>
<comment type="caution">
    <text evidence="9">The sequence shown here is derived from an EMBL/GenBank/DDBJ whole genome shotgun (WGS) entry which is preliminary data.</text>
</comment>
<keyword evidence="7" id="KW-0732">Signal</keyword>
<keyword evidence="2" id="KW-0677">Repeat</keyword>
<feature type="domain" description="Sushi" evidence="8">
    <location>
        <begin position="1242"/>
        <end position="1301"/>
    </location>
</feature>
<feature type="domain" description="Sushi" evidence="8">
    <location>
        <begin position="232"/>
        <end position="290"/>
    </location>
</feature>
<feature type="compositionally biased region" description="Basic and acidic residues" evidence="6">
    <location>
        <begin position="1438"/>
        <end position="1448"/>
    </location>
</feature>